<dbReference type="InterPro" id="IPR047589">
    <property type="entry name" value="DUF11_rpt"/>
</dbReference>
<dbReference type="RefSeq" id="WP_168671666.1">
    <property type="nucleotide sequence ID" value="NZ_JAAVTK010000001.1"/>
</dbReference>
<accession>A0ABX1HCR8</accession>
<dbReference type="InterPro" id="IPR055353">
    <property type="entry name" value="DUF7619"/>
</dbReference>
<keyword evidence="6" id="KW-1185">Reference proteome</keyword>
<feature type="domain" description="Secretion system C-terminal sorting" evidence="3">
    <location>
        <begin position="856"/>
        <end position="931"/>
    </location>
</feature>
<name>A0ABX1HCR8_9BACT</name>
<reference evidence="5 6" key="1">
    <citation type="submission" date="2020-03" db="EMBL/GenBank/DDBJ databases">
        <title>Genomic Encyclopedia of Type Strains, Phase IV (KMG-V): Genome sequencing to study the core and pangenomes of soil and plant-associated prokaryotes.</title>
        <authorList>
            <person name="Whitman W."/>
        </authorList>
    </citation>
    <scope>NUCLEOTIDE SEQUENCE [LARGE SCALE GENOMIC DNA]</scope>
    <source>
        <strain evidence="5 6">1B</strain>
    </source>
</reference>
<dbReference type="InterPro" id="IPR001434">
    <property type="entry name" value="OmcB-like_DUF11"/>
</dbReference>
<evidence type="ECO:0000259" key="2">
    <source>
        <dbReference type="Pfam" id="PF01345"/>
    </source>
</evidence>
<dbReference type="NCBIfam" id="TIGR01451">
    <property type="entry name" value="B_ant_repeat"/>
    <property type="match status" value="1"/>
</dbReference>
<feature type="domain" description="DUF7619" evidence="4">
    <location>
        <begin position="702"/>
        <end position="837"/>
    </location>
</feature>
<dbReference type="Pfam" id="PF18962">
    <property type="entry name" value="Por_Secre_tail"/>
    <property type="match status" value="1"/>
</dbReference>
<dbReference type="Proteomes" id="UP000717634">
    <property type="component" value="Unassembled WGS sequence"/>
</dbReference>
<feature type="domain" description="DUF11" evidence="2">
    <location>
        <begin position="593"/>
        <end position="694"/>
    </location>
</feature>
<dbReference type="NCBIfam" id="TIGR04183">
    <property type="entry name" value="Por_Secre_tail"/>
    <property type="match status" value="1"/>
</dbReference>
<evidence type="ECO:0000259" key="4">
    <source>
        <dbReference type="Pfam" id="PF24595"/>
    </source>
</evidence>
<evidence type="ECO:0008006" key="7">
    <source>
        <dbReference type="Google" id="ProtNLM"/>
    </source>
</evidence>
<dbReference type="Pfam" id="PF24595">
    <property type="entry name" value="DUF7619"/>
    <property type="match status" value="1"/>
</dbReference>
<protein>
    <recommendedName>
        <fullName evidence="7">T9SS type A sorting domain-containing protein</fullName>
    </recommendedName>
</protein>
<sequence>MKMLRHCYLLVLFLFVAGLGSARAQSFAWAKVARVASDTSSTSGAVKSATDLNGNTYVYGMYQDSVTVGSTTFKSSGTMSAIIIKYDSTGTVLWAKNLNGIFVTSIAADNGAGGVFTTGEQFPSTGAVTWDGAPFPSSTSSSFYAKCSASGALQWAQPLPINTGGSVVAADAGNAYLQSFTYTNVTVGGVSVNANSHYILKINSGGTTQWVQTLHLGAGNGFYFGGIRLGAKPGGGFLLSISISAGATLLLGPGTGTPLLTSAATNDELLINFDASGTPLWTIVMGAWSRSATTGAIVADAMGNCYVTGYAPNGIQVGSVALGPSYFLAKFNASGTMLWARGEQQGTTGLYNGSFILVANSQGVTALVVVQNPINNPVTLGPLTLRSYSNIVHYSPQGDEQWAVSDSRTDYGTSAPISGFYTIRGLGIDSRGNLYTAGAPGTRLYRAGTVGNPPVLQLGTQTTVGRGIVVCRINASANTLRGQVYLDQNGNGQQDASEQMFPRPLTGILTQGGATSYSAVGADGVLQAYAVAGAYTLSLGSLLHYTVTQPSNGSYAGAFSGNNQLIASQNFGLAPIANQADIRATLTPYGAARPGFTTRYRLTVENVGTTTVASGTATMTLDSRMAYISSTPNGSRAGQTVTWTYANLAPLARREFDVLFSLPTNTPLGTQLSSTASAPLAADLVPDDNTAAATQAVTSSFDPNDITVNYQRLTPAQVAAQLPLDYTIRFQNMGTDTAFTVVITDTLDFRKLNVASLMLVAQSHNCIWSLSGTGRLTVRFLNINLPYRNQDIIRSQGFVRFRVQPRTTLTVGEIIPNHASIVFDYNEPVITNTATTTVAQPTAALARHDAPAWTAYPNPATDAISLDADLATAGKVAIELLDVLGRPLRRQLLTAPAGPLRQLVDLHGLAAGVYLLRLTPPNGPATSRRVVIH</sequence>
<dbReference type="Pfam" id="PF01345">
    <property type="entry name" value="DUF11"/>
    <property type="match status" value="1"/>
</dbReference>
<keyword evidence="1" id="KW-0732">Signal</keyword>
<evidence type="ECO:0000256" key="1">
    <source>
        <dbReference type="SAM" id="SignalP"/>
    </source>
</evidence>
<evidence type="ECO:0000313" key="6">
    <source>
        <dbReference type="Proteomes" id="UP000717634"/>
    </source>
</evidence>
<dbReference type="InterPro" id="IPR026444">
    <property type="entry name" value="Secre_tail"/>
</dbReference>
<dbReference type="EMBL" id="JAAVTK010000001">
    <property type="protein sequence ID" value="NKI88048.1"/>
    <property type="molecule type" value="Genomic_DNA"/>
</dbReference>
<evidence type="ECO:0000313" key="5">
    <source>
        <dbReference type="EMBL" id="NKI88048.1"/>
    </source>
</evidence>
<proteinExistence type="predicted"/>
<evidence type="ECO:0000259" key="3">
    <source>
        <dbReference type="Pfam" id="PF18962"/>
    </source>
</evidence>
<feature type="signal peptide" evidence="1">
    <location>
        <begin position="1"/>
        <end position="24"/>
    </location>
</feature>
<organism evidence="5 6">
    <name type="scientific">Hymenobacter artigasi</name>
    <dbReference type="NCBI Taxonomy" id="2719616"/>
    <lineage>
        <taxon>Bacteria</taxon>
        <taxon>Pseudomonadati</taxon>
        <taxon>Bacteroidota</taxon>
        <taxon>Cytophagia</taxon>
        <taxon>Cytophagales</taxon>
        <taxon>Hymenobacteraceae</taxon>
        <taxon>Hymenobacter</taxon>
    </lineage>
</organism>
<gene>
    <name evidence="5" type="ORF">HBN54_000627</name>
</gene>
<feature type="chain" id="PRO_5045421714" description="T9SS type A sorting domain-containing protein" evidence="1">
    <location>
        <begin position="25"/>
        <end position="933"/>
    </location>
</feature>
<comment type="caution">
    <text evidence="5">The sequence shown here is derived from an EMBL/GenBank/DDBJ whole genome shotgun (WGS) entry which is preliminary data.</text>
</comment>